<evidence type="ECO:0000256" key="2">
    <source>
        <dbReference type="ARBA" id="ARBA00022448"/>
    </source>
</evidence>
<dbReference type="OrthoDB" id="9812701at2"/>
<protein>
    <submittedName>
        <fullName evidence="9">ABC transporter, permease protein</fullName>
    </submittedName>
</protein>
<dbReference type="PANTHER" id="PTHR43386:SF1">
    <property type="entry name" value="D,D-DIPEPTIDE TRANSPORT SYSTEM PERMEASE PROTEIN DDPC-RELATED"/>
    <property type="match status" value="1"/>
</dbReference>
<name>A0A133NXZ5_GARVA</name>
<gene>
    <name evidence="9" type="ORF">HMPREF3208_00642</name>
</gene>
<feature type="transmembrane region" description="Helical" evidence="7">
    <location>
        <begin position="123"/>
        <end position="146"/>
    </location>
</feature>
<reference evidence="9 10" key="1">
    <citation type="submission" date="2016-01" db="EMBL/GenBank/DDBJ databases">
        <authorList>
            <person name="Oliw E.H."/>
        </authorList>
    </citation>
    <scope>NUCLEOTIDE SEQUENCE [LARGE SCALE GENOMIC DNA]</scope>
    <source>
        <strain evidence="9 10">PSS_7772B</strain>
    </source>
</reference>
<evidence type="ECO:0000256" key="1">
    <source>
        <dbReference type="ARBA" id="ARBA00004651"/>
    </source>
</evidence>
<dbReference type="InterPro" id="IPR050366">
    <property type="entry name" value="BP-dependent_transpt_permease"/>
</dbReference>
<evidence type="ECO:0000313" key="10">
    <source>
        <dbReference type="Proteomes" id="UP000070687"/>
    </source>
</evidence>
<comment type="subcellular location">
    <subcellularLocation>
        <location evidence="1 7">Cell membrane</location>
        <topology evidence="1 7">Multi-pass membrane protein</topology>
    </subcellularLocation>
</comment>
<evidence type="ECO:0000256" key="7">
    <source>
        <dbReference type="RuleBase" id="RU363032"/>
    </source>
</evidence>
<evidence type="ECO:0000256" key="6">
    <source>
        <dbReference type="ARBA" id="ARBA00023136"/>
    </source>
</evidence>
<comment type="similarity">
    <text evidence="7">Belongs to the binding-protein-dependent transport system permease family.</text>
</comment>
<keyword evidence="2 7" id="KW-0813">Transport</keyword>
<organism evidence="9 10">
    <name type="scientific">Gardnerella vaginalis</name>
    <dbReference type="NCBI Taxonomy" id="2702"/>
    <lineage>
        <taxon>Bacteria</taxon>
        <taxon>Bacillati</taxon>
        <taxon>Actinomycetota</taxon>
        <taxon>Actinomycetes</taxon>
        <taxon>Bifidobacteriales</taxon>
        <taxon>Bifidobacteriaceae</taxon>
        <taxon>Gardnerella</taxon>
    </lineage>
</organism>
<feature type="transmembrane region" description="Helical" evidence="7">
    <location>
        <begin position="182"/>
        <end position="201"/>
    </location>
</feature>
<proteinExistence type="inferred from homology"/>
<dbReference type="CDD" id="cd06261">
    <property type="entry name" value="TM_PBP2"/>
    <property type="match status" value="1"/>
</dbReference>
<sequence>MLRFQEGDVVSKTQSAARPAARTAAQSAARPAVQSAAQSAAQFIAQSTMLQRIWHATFGKFVCTTLALWLAIAVVSLFWTPYALVKTNGYEVWQKPSFAHWLGTDGTGADMLSWLMAGSRIELVLVVCTVLVSAVIGVVLLSLMIARFRLVRAISIMAVDALISIPTVLIALMLAVPMGASVAVIVLACGVGYGLNLARIVRPSAQLVLQSDYVNSAISQGASRRYMLFRHVLPNIMPVAFVQLSLSAGTVILAESGLTYLGVGVPSGVPSWGRVLATSVTLIHVNPLAVVWPGLMVTVVVVALNLLGDVLRTALHPSAKLPKLRKITKNQQELPKNRQ</sequence>
<dbReference type="InterPro" id="IPR000515">
    <property type="entry name" value="MetI-like"/>
</dbReference>
<dbReference type="Gene3D" id="1.10.3720.10">
    <property type="entry name" value="MetI-like"/>
    <property type="match status" value="1"/>
</dbReference>
<evidence type="ECO:0000256" key="4">
    <source>
        <dbReference type="ARBA" id="ARBA00022692"/>
    </source>
</evidence>
<dbReference type="GO" id="GO:0055085">
    <property type="term" value="P:transmembrane transport"/>
    <property type="evidence" value="ECO:0007669"/>
    <property type="project" value="InterPro"/>
</dbReference>
<feature type="transmembrane region" description="Helical" evidence="7">
    <location>
        <begin position="153"/>
        <end position="176"/>
    </location>
</feature>
<comment type="caution">
    <text evidence="9">The sequence shown here is derived from an EMBL/GenBank/DDBJ whole genome shotgun (WGS) entry which is preliminary data.</text>
</comment>
<evidence type="ECO:0000256" key="5">
    <source>
        <dbReference type="ARBA" id="ARBA00022989"/>
    </source>
</evidence>
<dbReference type="PANTHER" id="PTHR43386">
    <property type="entry name" value="OLIGOPEPTIDE TRANSPORT SYSTEM PERMEASE PROTEIN APPC"/>
    <property type="match status" value="1"/>
</dbReference>
<dbReference type="PROSITE" id="PS50928">
    <property type="entry name" value="ABC_TM1"/>
    <property type="match status" value="1"/>
</dbReference>
<dbReference type="EMBL" id="LRQB01000035">
    <property type="protein sequence ID" value="KXA21151.1"/>
    <property type="molecule type" value="Genomic_DNA"/>
</dbReference>
<accession>A0A133NXZ5</accession>
<dbReference type="Proteomes" id="UP000070687">
    <property type="component" value="Unassembled WGS sequence"/>
</dbReference>
<keyword evidence="3" id="KW-1003">Cell membrane</keyword>
<dbReference type="InterPro" id="IPR035906">
    <property type="entry name" value="MetI-like_sf"/>
</dbReference>
<keyword evidence="4 7" id="KW-0812">Transmembrane</keyword>
<evidence type="ECO:0000259" key="8">
    <source>
        <dbReference type="PROSITE" id="PS50928"/>
    </source>
</evidence>
<keyword evidence="5 7" id="KW-1133">Transmembrane helix</keyword>
<evidence type="ECO:0000313" key="9">
    <source>
        <dbReference type="EMBL" id="KXA21151.1"/>
    </source>
</evidence>
<evidence type="ECO:0000256" key="3">
    <source>
        <dbReference type="ARBA" id="ARBA00022475"/>
    </source>
</evidence>
<feature type="transmembrane region" description="Helical" evidence="7">
    <location>
        <begin position="232"/>
        <end position="254"/>
    </location>
</feature>
<feature type="domain" description="ABC transmembrane type-1" evidence="8">
    <location>
        <begin position="119"/>
        <end position="308"/>
    </location>
</feature>
<dbReference type="Pfam" id="PF00528">
    <property type="entry name" value="BPD_transp_1"/>
    <property type="match status" value="1"/>
</dbReference>
<dbReference type="PATRIC" id="fig|2702.100.peg.619"/>
<feature type="transmembrane region" description="Helical" evidence="7">
    <location>
        <begin position="58"/>
        <end position="79"/>
    </location>
</feature>
<feature type="transmembrane region" description="Helical" evidence="7">
    <location>
        <begin position="290"/>
        <end position="311"/>
    </location>
</feature>
<dbReference type="AlphaFoldDB" id="A0A133NXZ5"/>
<dbReference type="GO" id="GO:0005886">
    <property type="term" value="C:plasma membrane"/>
    <property type="evidence" value="ECO:0007669"/>
    <property type="project" value="UniProtKB-SubCell"/>
</dbReference>
<dbReference type="SUPFAM" id="SSF161098">
    <property type="entry name" value="MetI-like"/>
    <property type="match status" value="1"/>
</dbReference>
<keyword evidence="6 7" id="KW-0472">Membrane</keyword>